<protein>
    <submittedName>
        <fullName evidence="4">Uncharacterized protein</fullName>
    </submittedName>
</protein>
<dbReference type="AlphaFoldDB" id="A0A0F9HK12"/>
<dbReference type="InterPro" id="IPR039697">
    <property type="entry name" value="Alcohol_dehydrogenase_Fe"/>
</dbReference>
<dbReference type="InterPro" id="IPR056798">
    <property type="entry name" value="ADH_Fe_C"/>
</dbReference>
<dbReference type="Pfam" id="PF25137">
    <property type="entry name" value="ADH_Fe_C"/>
    <property type="match status" value="1"/>
</dbReference>
<dbReference type="GO" id="GO:0004022">
    <property type="term" value="F:alcohol dehydrogenase (NAD+) activity"/>
    <property type="evidence" value="ECO:0007669"/>
    <property type="project" value="TreeGrafter"/>
</dbReference>
<dbReference type="EMBL" id="LAZR01014893">
    <property type="protein sequence ID" value="KKM15497.1"/>
    <property type="molecule type" value="Genomic_DNA"/>
</dbReference>
<dbReference type="CDD" id="cd08185">
    <property type="entry name" value="Fe-ADH-like"/>
    <property type="match status" value="1"/>
</dbReference>
<dbReference type="Gene3D" id="1.20.1090.10">
    <property type="entry name" value="Dehydroquinate synthase-like - alpha domain"/>
    <property type="match status" value="1"/>
</dbReference>
<name>A0A0F9HK12_9ZZZZ</name>
<dbReference type="PANTHER" id="PTHR11496:SF83">
    <property type="entry name" value="HYDROXYACID-OXOACID TRANSHYDROGENASE, MITOCHONDRIAL"/>
    <property type="match status" value="1"/>
</dbReference>
<evidence type="ECO:0000259" key="2">
    <source>
        <dbReference type="Pfam" id="PF00465"/>
    </source>
</evidence>
<comment type="caution">
    <text evidence="4">The sequence shown here is derived from an EMBL/GenBank/DDBJ whole genome shotgun (WGS) entry which is preliminary data.</text>
</comment>
<gene>
    <name evidence="4" type="ORF">LCGC14_1695470</name>
</gene>
<evidence type="ECO:0000256" key="1">
    <source>
        <dbReference type="ARBA" id="ARBA00023002"/>
    </source>
</evidence>
<dbReference type="GO" id="GO:0046872">
    <property type="term" value="F:metal ion binding"/>
    <property type="evidence" value="ECO:0007669"/>
    <property type="project" value="InterPro"/>
</dbReference>
<sequence>MRNINYYNPTNIRFGWGRVSEVGDIVASYGKRCLMVTVKPFPSLEPVFEKIKNLCSKAGVEIFHFDGVQPNPTTDNVNAGVKLGEKKKVDVVLGVGGGSSIDVAKCISVGVTHKGDAWEYRVIDGKPIEDKLLPIIAVSTTAGTGSEVTAAAVVSKTDIHLKYALYDTLLCPTVGIVDPELTLTLPPHITASTGWDAFCHSFEAYTHNSSASDYVDMHALEGIRLIIKNLPIAIKDGQNKDAREALHWANTLGGLAITNSGVTLPHGMGMAIGGSAPHITHGEALAIMYPAINRWTWKQSIKEYASIARIFNPDLNDKSDEIAAEKGCDEIDKFLKDIGMRMSFKDKNVSESTLKDIAEDTFKLPDYKNHAIIATAEDVMDLLKKGYNRS</sequence>
<dbReference type="FunFam" id="3.40.50.1970:FF:000003">
    <property type="entry name" value="Alcohol dehydrogenase, iron-containing"/>
    <property type="match status" value="1"/>
</dbReference>
<feature type="domain" description="Fe-containing alcohol dehydrogenase-like C-terminal" evidence="3">
    <location>
        <begin position="190"/>
        <end position="385"/>
    </location>
</feature>
<accession>A0A0F9HK12</accession>
<dbReference type="SUPFAM" id="SSF56796">
    <property type="entry name" value="Dehydroquinate synthase-like"/>
    <property type="match status" value="1"/>
</dbReference>
<keyword evidence="1" id="KW-0560">Oxidoreductase</keyword>
<dbReference type="Pfam" id="PF00465">
    <property type="entry name" value="Fe-ADH"/>
    <property type="match status" value="1"/>
</dbReference>
<feature type="domain" description="Alcohol dehydrogenase iron-type/glycerol dehydrogenase GldA" evidence="2">
    <location>
        <begin position="9"/>
        <end position="179"/>
    </location>
</feature>
<organism evidence="4">
    <name type="scientific">marine sediment metagenome</name>
    <dbReference type="NCBI Taxonomy" id="412755"/>
    <lineage>
        <taxon>unclassified sequences</taxon>
        <taxon>metagenomes</taxon>
        <taxon>ecological metagenomes</taxon>
    </lineage>
</organism>
<dbReference type="PANTHER" id="PTHR11496">
    <property type="entry name" value="ALCOHOL DEHYDROGENASE"/>
    <property type="match status" value="1"/>
</dbReference>
<evidence type="ECO:0000259" key="3">
    <source>
        <dbReference type="Pfam" id="PF25137"/>
    </source>
</evidence>
<reference evidence="4" key="1">
    <citation type="journal article" date="2015" name="Nature">
        <title>Complex archaea that bridge the gap between prokaryotes and eukaryotes.</title>
        <authorList>
            <person name="Spang A."/>
            <person name="Saw J.H."/>
            <person name="Jorgensen S.L."/>
            <person name="Zaremba-Niedzwiedzka K."/>
            <person name="Martijn J."/>
            <person name="Lind A.E."/>
            <person name="van Eijk R."/>
            <person name="Schleper C."/>
            <person name="Guy L."/>
            <person name="Ettema T.J."/>
        </authorList>
    </citation>
    <scope>NUCLEOTIDE SEQUENCE</scope>
</reference>
<dbReference type="Gene3D" id="3.40.50.1970">
    <property type="match status" value="1"/>
</dbReference>
<dbReference type="InterPro" id="IPR001670">
    <property type="entry name" value="ADH_Fe/GldA"/>
</dbReference>
<proteinExistence type="predicted"/>
<evidence type="ECO:0000313" key="4">
    <source>
        <dbReference type="EMBL" id="KKM15497.1"/>
    </source>
</evidence>